<feature type="domain" description="Histidine kinase" evidence="22">
    <location>
        <begin position="237"/>
        <end position="444"/>
    </location>
</feature>
<dbReference type="Proteomes" id="UP000182276">
    <property type="component" value="Unassembled WGS sequence"/>
</dbReference>
<keyword evidence="16" id="KW-0346">Stress response</keyword>
<evidence type="ECO:0000256" key="14">
    <source>
        <dbReference type="ARBA" id="ARBA00022912"/>
    </source>
</evidence>
<evidence type="ECO:0000256" key="17">
    <source>
        <dbReference type="ARBA" id="ARBA00023026"/>
    </source>
</evidence>
<keyword evidence="21" id="KW-1133">Transmembrane helix</keyword>
<dbReference type="RefSeq" id="WP_043220967.1">
    <property type="nucleotide sequence ID" value="NZ_CP007511.1"/>
</dbReference>
<dbReference type="Gene3D" id="1.10.287.130">
    <property type="match status" value="1"/>
</dbReference>
<evidence type="ECO:0000256" key="1">
    <source>
        <dbReference type="ARBA" id="ARBA00000085"/>
    </source>
</evidence>
<keyword evidence="15" id="KW-0902">Two-component regulatory system</keyword>
<dbReference type="CDD" id="cd06225">
    <property type="entry name" value="HAMP"/>
    <property type="match status" value="1"/>
</dbReference>
<feature type="transmembrane region" description="Helical" evidence="21">
    <location>
        <begin position="150"/>
        <end position="173"/>
    </location>
</feature>
<dbReference type="Pfam" id="PF00512">
    <property type="entry name" value="HisKA"/>
    <property type="match status" value="1"/>
</dbReference>
<dbReference type="EMBL" id="FNHO01000002">
    <property type="protein sequence ID" value="SDM06497.1"/>
    <property type="molecule type" value="Genomic_DNA"/>
</dbReference>
<keyword evidence="12" id="KW-0067">ATP-binding</keyword>
<keyword evidence="11" id="KW-0378">Hydrolase</keyword>
<dbReference type="GO" id="GO:0000155">
    <property type="term" value="F:phosphorelay sensor kinase activity"/>
    <property type="evidence" value="ECO:0007669"/>
    <property type="project" value="InterPro"/>
</dbReference>
<dbReference type="PRINTS" id="PR00344">
    <property type="entry name" value="BCTRLSENSOR"/>
</dbReference>
<keyword evidence="8" id="KW-0808">Transferase</keyword>
<dbReference type="InterPro" id="IPR004358">
    <property type="entry name" value="Sig_transdc_His_kin-like_C"/>
</dbReference>
<keyword evidence="10 24" id="KW-0418">Kinase</keyword>
<evidence type="ECO:0000256" key="18">
    <source>
        <dbReference type="ARBA" id="ARBA00023211"/>
    </source>
</evidence>
<evidence type="ECO:0000256" key="2">
    <source>
        <dbReference type="ARBA" id="ARBA00001936"/>
    </source>
</evidence>
<dbReference type="GO" id="GO:0005524">
    <property type="term" value="F:ATP binding"/>
    <property type="evidence" value="ECO:0007669"/>
    <property type="project" value="UniProtKB-KW"/>
</dbReference>
<dbReference type="InterPro" id="IPR003660">
    <property type="entry name" value="HAMP_dom"/>
</dbReference>
<reference evidence="26" key="1">
    <citation type="submission" date="2014-03" db="EMBL/GenBank/DDBJ databases">
        <title>Complete genome of Pseudomonas balearica DSM 6083T, a sewage water isolate from an enrichment with 2-methylnaphthalene.</title>
        <authorList>
            <person name="Salva-Serra F."/>
            <person name="Jaen-Luchoro D."/>
            <person name="Busquets A."/>
            <person name="Pena A."/>
            <person name="Gomila M."/>
            <person name="Bosch R."/>
            <person name="Nogales B."/>
            <person name="Garcia-Valdes E."/>
            <person name="Lalucat J."/>
            <person name="Bennasar A."/>
        </authorList>
    </citation>
    <scope>NUCLEOTIDE SEQUENCE [LARGE SCALE GENOMIC DNA]</scope>
    <source>
        <strain evidence="26">DSM 6083</strain>
    </source>
</reference>
<dbReference type="InterPro" id="IPR003661">
    <property type="entry name" value="HisK_dim/P_dom"/>
</dbReference>
<keyword evidence="14" id="KW-0904">Protein phosphatase</keyword>
<evidence type="ECO:0000256" key="4">
    <source>
        <dbReference type="ARBA" id="ARBA00004651"/>
    </source>
</evidence>
<dbReference type="SMART" id="SM00388">
    <property type="entry name" value="HisKA"/>
    <property type="match status" value="1"/>
</dbReference>
<evidence type="ECO:0000256" key="21">
    <source>
        <dbReference type="SAM" id="Phobius"/>
    </source>
</evidence>
<dbReference type="InterPro" id="IPR038428">
    <property type="entry name" value="HK_sensor_dom_sf"/>
</dbReference>
<accession>A0A8D3Y2J5</accession>
<dbReference type="PROSITE" id="PS50885">
    <property type="entry name" value="HAMP"/>
    <property type="match status" value="1"/>
</dbReference>
<keyword evidence="7" id="KW-0597">Phosphoprotein</keyword>
<dbReference type="GO" id="GO:0004721">
    <property type="term" value="F:phosphoprotein phosphatase activity"/>
    <property type="evidence" value="ECO:0007669"/>
    <property type="project" value="UniProtKB-KW"/>
</dbReference>
<evidence type="ECO:0000256" key="5">
    <source>
        <dbReference type="ARBA" id="ARBA00012438"/>
    </source>
</evidence>
<comment type="catalytic activity">
    <reaction evidence="1">
        <text>ATP + protein L-histidine = ADP + protein N-phospho-L-histidine.</text>
        <dbReference type="EC" id="2.7.13.3"/>
    </reaction>
</comment>
<dbReference type="InterPro" id="IPR003594">
    <property type="entry name" value="HATPase_dom"/>
</dbReference>
<dbReference type="SUPFAM" id="SSF55874">
    <property type="entry name" value="ATPase domain of HSP90 chaperone/DNA topoisomerase II/histidine kinase"/>
    <property type="match status" value="1"/>
</dbReference>
<dbReference type="PANTHER" id="PTHR44936:SF9">
    <property type="entry name" value="SENSOR PROTEIN CREC"/>
    <property type="match status" value="1"/>
</dbReference>
<comment type="subcellular location">
    <subcellularLocation>
        <location evidence="4">Cell membrane</location>
        <topology evidence="4">Multi-pass membrane protein</topology>
    </subcellularLocation>
</comment>
<dbReference type="Pfam" id="PF00672">
    <property type="entry name" value="HAMP"/>
    <property type="match status" value="1"/>
</dbReference>
<keyword evidence="17" id="KW-0843">Virulence</keyword>
<dbReference type="EC" id="2.7.13.3" evidence="5"/>
<feature type="transmembrane region" description="Helical" evidence="21">
    <location>
        <begin position="6"/>
        <end position="26"/>
    </location>
</feature>
<evidence type="ECO:0000259" key="23">
    <source>
        <dbReference type="PROSITE" id="PS50885"/>
    </source>
</evidence>
<dbReference type="InterPro" id="IPR050980">
    <property type="entry name" value="2C_sensor_his_kinase"/>
</dbReference>
<dbReference type="Pfam" id="PF16750">
    <property type="entry name" value="HK_sensor"/>
    <property type="match status" value="1"/>
</dbReference>
<dbReference type="SUPFAM" id="SSF47384">
    <property type="entry name" value="Homodimeric domain of signal transducing histidine kinase"/>
    <property type="match status" value="1"/>
</dbReference>
<evidence type="ECO:0000256" key="11">
    <source>
        <dbReference type="ARBA" id="ARBA00022801"/>
    </source>
</evidence>
<feature type="domain" description="HAMP" evidence="23">
    <location>
        <begin position="174"/>
        <end position="229"/>
    </location>
</feature>
<dbReference type="KEGG" id="pbm:CL52_12640"/>
<evidence type="ECO:0000256" key="8">
    <source>
        <dbReference type="ARBA" id="ARBA00022679"/>
    </source>
</evidence>
<dbReference type="GO" id="GO:0005886">
    <property type="term" value="C:plasma membrane"/>
    <property type="evidence" value="ECO:0007669"/>
    <property type="project" value="UniProtKB-SubCell"/>
</dbReference>
<keyword evidence="21" id="KW-0812">Transmembrane</keyword>
<evidence type="ECO:0000256" key="9">
    <source>
        <dbReference type="ARBA" id="ARBA00022741"/>
    </source>
</evidence>
<dbReference type="InterPro" id="IPR031930">
    <property type="entry name" value="HK_sensor"/>
</dbReference>
<dbReference type="InterPro" id="IPR005467">
    <property type="entry name" value="His_kinase_dom"/>
</dbReference>
<reference evidence="25 27" key="2">
    <citation type="submission" date="2016-10" db="EMBL/GenBank/DDBJ databases">
        <authorList>
            <person name="Varghese N."/>
            <person name="Submissions S."/>
        </authorList>
    </citation>
    <scope>NUCLEOTIDE SEQUENCE [LARGE SCALE GENOMIC DNA]</scope>
    <source>
        <strain evidence="25 27">DSM 6083</strain>
    </source>
</reference>
<dbReference type="InterPro" id="IPR036097">
    <property type="entry name" value="HisK_dim/P_sf"/>
</dbReference>
<dbReference type="Gene3D" id="3.30.565.10">
    <property type="entry name" value="Histidine kinase-like ATPase, C-terminal domain"/>
    <property type="match status" value="1"/>
</dbReference>
<organism evidence="24 26">
    <name type="scientific">Stutzerimonas balearica DSM 6083</name>
    <dbReference type="NCBI Taxonomy" id="1123016"/>
    <lineage>
        <taxon>Bacteria</taxon>
        <taxon>Pseudomonadati</taxon>
        <taxon>Pseudomonadota</taxon>
        <taxon>Gammaproteobacteria</taxon>
        <taxon>Pseudomonadales</taxon>
        <taxon>Pseudomonadaceae</taxon>
        <taxon>Stutzerimonas</taxon>
    </lineage>
</organism>
<evidence type="ECO:0000256" key="15">
    <source>
        <dbReference type="ARBA" id="ARBA00023012"/>
    </source>
</evidence>
<comment type="cofactor">
    <cofactor evidence="2">
        <name>Mn(2+)</name>
        <dbReference type="ChEBI" id="CHEBI:29035"/>
    </cofactor>
</comment>
<evidence type="ECO:0000313" key="27">
    <source>
        <dbReference type="Proteomes" id="UP000182276"/>
    </source>
</evidence>
<dbReference type="SMART" id="SM00387">
    <property type="entry name" value="HATPase_c"/>
    <property type="match status" value="1"/>
</dbReference>
<dbReference type="Gene3D" id="6.10.340.10">
    <property type="match status" value="1"/>
</dbReference>
<comment type="cofactor">
    <cofactor evidence="3">
        <name>Mg(2+)</name>
        <dbReference type="ChEBI" id="CHEBI:18420"/>
    </cofactor>
</comment>
<evidence type="ECO:0000256" key="6">
    <source>
        <dbReference type="ARBA" id="ARBA00022475"/>
    </source>
</evidence>
<dbReference type="AlphaFoldDB" id="A0A8D3Y2J5"/>
<gene>
    <name evidence="24" type="ORF">CL52_12640</name>
    <name evidence="25" type="ORF">SAMN05660875_1028</name>
</gene>
<evidence type="ECO:0000256" key="19">
    <source>
        <dbReference type="ARBA" id="ARBA00040454"/>
    </source>
</evidence>
<evidence type="ECO:0000313" key="25">
    <source>
        <dbReference type="EMBL" id="SDM06497.1"/>
    </source>
</evidence>
<dbReference type="Pfam" id="PF02518">
    <property type="entry name" value="HATPase_c"/>
    <property type="match status" value="1"/>
</dbReference>
<keyword evidence="27" id="KW-1185">Reference proteome</keyword>
<proteinExistence type="predicted"/>
<dbReference type="SUPFAM" id="SSF158472">
    <property type="entry name" value="HAMP domain-like"/>
    <property type="match status" value="1"/>
</dbReference>
<dbReference type="EMBL" id="CP007511">
    <property type="protein sequence ID" value="AJE15837.1"/>
    <property type="molecule type" value="Genomic_DNA"/>
</dbReference>
<dbReference type="PROSITE" id="PS50109">
    <property type="entry name" value="HIS_KIN"/>
    <property type="match status" value="1"/>
</dbReference>
<evidence type="ECO:0000256" key="16">
    <source>
        <dbReference type="ARBA" id="ARBA00023016"/>
    </source>
</evidence>
<keyword evidence="6" id="KW-1003">Cell membrane</keyword>
<dbReference type="PANTHER" id="PTHR44936">
    <property type="entry name" value="SENSOR PROTEIN CREC"/>
    <property type="match status" value="1"/>
</dbReference>
<name>A0A8D3Y2J5_9GAMM</name>
<evidence type="ECO:0000256" key="7">
    <source>
        <dbReference type="ARBA" id="ARBA00022553"/>
    </source>
</evidence>
<dbReference type="InterPro" id="IPR036890">
    <property type="entry name" value="HATPase_C_sf"/>
</dbReference>
<sequence length="445" mass="50142">MPGRHSLFWRLALLVAGFCLAMIWVSDHIGRQVSYRNSFLSQAALEALEAHARQASEAVAQGPAALERWLTERQHDDSGVLLVVNGHLQPLFEQAPSDEIRRQLRFARPYDAPMSRRSGPRPTVLVPLEGSDNQLVVELPEQFSPWRHHLLLVLTTVYVPPVLFSLLFCWLLYRQLISPLDRLRSQANALRGDRLDPPAPLLLTDRNDELGELGRSIEYLTRRLRDSIAQQQQLLRDLSHELRTPLSRLRVACESELPPAELRERVEREVAGMGRLVDDTLALAWLDSKQTRLDCEPVDVQTLWNLLCEDACFESGWPRERLRSELPDACLVQGNLNALAQAMENILRNAIRHSPPDGTVSLGAYRDGEHWRLCIDDQGPGVAEDQLQAMFRPFTRLSAARPGGDGFGLGLAIAAGMVTLQGGRIWAENRGPGLRVNLLLRMYRL</sequence>
<dbReference type="SMART" id="SM00304">
    <property type="entry name" value="HAMP"/>
    <property type="match status" value="1"/>
</dbReference>
<reference evidence="24 26" key="3">
    <citation type="journal article" name="Genome Announc.">
        <title>Complete Genome Sequence of Pseudomonas balearica DSM 6083T.</title>
        <authorList>
            <person name="Bennasar-Figueras A."/>
            <person name="Salva-Serra F."/>
            <person name="Jaen-Luchoro D."/>
            <person name="Segui C."/>
            <person name="Aliaga F."/>
            <person name="Busquets A."/>
            <person name="Gomila M."/>
            <person name="Moore E.R."/>
            <person name="Lalucat J."/>
        </authorList>
    </citation>
    <scope>NUCLEOTIDE SEQUENCE [LARGE SCALE GENOMIC DNA]</scope>
    <source>
        <strain evidence="26">DSM 6083</strain>
        <strain evidence="24">DSM6083</strain>
    </source>
</reference>
<evidence type="ECO:0000256" key="3">
    <source>
        <dbReference type="ARBA" id="ARBA00001946"/>
    </source>
</evidence>
<dbReference type="Gene3D" id="3.30.450.170">
    <property type="entry name" value="Two-component histidine kinase, sensor domain"/>
    <property type="match status" value="1"/>
</dbReference>
<evidence type="ECO:0000313" key="24">
    <source>
        <dbReference type="EMBL" id="AJE15837.1"/>
    </source>
</evidence>
<evidence type="ECO:0000256" key="20">
    <source>
        <dbReference type="ARBA" id="ARBA00041776"/>
    </source>
</evidence>
<evidence type="ECO:0000259" key="22">
    <source>
        <dbReference type="PROSITE" id="PS50109"/>
    </source>
</evidence>
<keyword evidence="9" id="KW-0547">Nucleotide-binding</keyword>
<evidence type="ECO:0000256" key="12">
    <source>
        <dbReference type="ARBA" id="ARBA00022840"/>
    </source>
</evidence>
<dbReference type="Proteomes" id="UP000031271">
    <property type="component" value="Chromosome"/>
</dbReference>
<keyword evidence="13" id="KW-0460">Magnesium</keyword>
<dbReference type="GeneID" id="77260751"/>
<evidence type="ECO:0000256" key="13">
    <source>
        <dbReference type="ARBA" id="ARBA00022842"/>
    </source>
</evidence>
<protein>
    <recommendedName>
        <fullName evidence="19">Signal transduction histidine-protein kinase/phosphatase MprB</fullName>
        <ecNumber evidence="5">2.7.13.3</ecNumber>
    </recommendedName>
    <alternativeName>
        <fullName evidence="20">Mycobacterial persistence regulator B</fullName>
    </alternativeName>
</protein>
<evidence type="ECO:0000313" key="26">
    <source>
        <dbReference type="Proteomes" id="UP000031271"/>
    </source>
</evidence>
<keyword evidence="21" id="KW-0472">Membrane</keyword>
<keyword evidence="18" id="KW-0464">Manganese</keyword>
<evidence type="ECO:0000256" key="10">
    <source>
        <dbReference type="ARBA" id="ARBA00022777"/>
    </source>
</evidence>
<dbReference type="CDD" id="cd00082">
    <property type="entry name" value="HisKA"/>
    <property type="match status" value="1"/>
</dbReference>